<feature type="transmembrane region" description="Helical" evidence="2">
    <location>
        <begin position="245"/>
        <end position="265"/>
    </location>
</feature>
<protein>
    <recommendedName>
        <fullName evidence="3">DUF6594 domain-containing protein</fullName>
    </recommendedName>
</protein>
<dbReference type="EMBL" id="NKCL01000699">
    <property type="protein sequence ID" value="RSL54889.1"/>
    <property type="molecule type" value="Genomic_DNA"/>
</dbReference>
<organism evidence="4 5">
    <name type="scientific">Fusarium floridanum</name>
    <dbReference type="NCBI Taxonomy" id="1325733"/>
    <lineage>
        <taxon>Eukaryota</taxon>
        <taxon>Fungi</taxon>
        <taxon>Dikarya</taxon>
        <taxon>Ascomycota</taxon>
        <taxon>Pezizomycotina</taxon>
        <taxon>Sordariomycetes</taxon>
        <taxon>Hypocreomycetidae</taxon>
        <taxon>Hypocreales</taxon>
        <taxon>Nectriaceae</taxon>
        <taxon>Fusarium</taxon>
        <taxon>Fusarium solani species complex</taxon>
    </lineage>
</organism>
<keyword evidence="2" id="KW-0472">Membrane</keyword>
<dbReference type="InterPro" id="IPR046529">
    <property type="entry name" value="DUF6594"/>
</dbReference>
<dbReference type="Pfam" id="PF20237">
    <property type="entry name" value="DUF6594"/>
    <property type="match status" value="1"/>
</dbReference>
<name>A0A428PP70_9HYPO</name>
<feature type="transmembrane region" description="Helical" evidence="2">
    <location>
        <begin position="192"/>
        <end position="216"/>
    </location>
</feature>
<feature type="region of interest" description="Disordered" evidence="1">
    <location>
        <begin position="1"/>
        <end position="24"/>
    </location>
</feature>
<gene>
    <name evidence="4" type="ORF">CEP51_014629</name>
</gene>
<accession>A0A428PP70</accession>
<keyword evidence="2" id="KW-0812">Transmembrane</keyword>
<feature type="transmembrane region" description="Helical" evidence="2">
    <location>
        <begin position="222"/>
        <end position="240"/>
    </location>
</feature>
<evidence type="ECO:0000259" key="3">
    <source>
        <dbReference type="Pfam" id="PF20237"/>
    </source>
</evidence>
<reference evidence="4 5" key="1">
    <citation type="submission" date="2017-06" db="EMBL/GenBank/DDBJ databases">
        <title>Comparative genomic analysis of Ambrosia Fusariam Clade fungi.</title>
        <authorList>
            <person name="Stajich J.E."/>
            <person name="Carrillo J."/>
            <person name="Kijimoto T."/>
            <person name="Eskalen A."/>
            <person name="O'Donnell K."/>
            <person name="Kasson M."/>
        </authorList>
    </citation>
    <scope>NUCLEOTIDE SEQUENCE [LARGE SCALE GENOMIC DNA]</scope>
    <source>
        <strain evidence="4 5">NRRL62606</strain>
    </source>
</reference>
<evidence type="ECO:0000313" key="5">
    <source>
        <dbReference type="Proteomes" id="UP000287972"/>
    </source>
</evidence>
<dbReference type="AlphaFoldDB" id="A0A428PP70"/>
<comment type="caution">
    <text evidence="4">The sequence shown here is derived from an EMBL/GenBank/DDBJ whole genome shotgun (WGS) entry which is preliminary data.</text>
</comment>
<keyword evidence="2" id="KW-1133">Transmembrane helix</keyword>
<proteinExistence type="predicted"/>
<evidence type="ECO:0000256" key="1">
    <source>
        <dbReference type="SAM" id="MobiDB-lite"/>
    </source>
</evidence>
<keyword evidence="5" id="KW-1185">Reference proteome</keyword>
<dbReference type="Proteomes" id="UP000287972">
    <property type="component" value="Unassembled WGS sequence"/>
</dbReference>
<evidence type="ECO:0000256" key="2">
    <source>
        <dbReference type="SAM" id="Phobius"/>
    </source>
</evidence>
<sequence length="270" mass="30463">MSSIHPQPGGKGAPLPEAPLPAPRIPTADEANLEWIRRQYRNNLIEKVRLSYFVKSPPDFHPPVNSPNARPHSYRVSLAEMQRMRIQRLQYQLAIHARNLYEGSMENWDDWESDLQSYVQALQEHEYMEMRGGESRDPFLITGERQVDRDILDTVMKNISPPAGRSTPVLSWETKRISPVATRRGNRANKRLMRVGVAAVGAAFLVAPMWLCILVLDTHQALWTTTIFVAFFGVMMAFVLHDNIAVLSATAAYAAVLVVFVALVAEKDKS</sequence>
<evidence type="ECO:0000313" key="4">
    <source>
        <dbReference type="EMBL" id="RSL54889.1"/>
    </source>
</evidence>
<feature type="domain" description="DUF6594" evidence="3">
    <location>
        <begin position="78"/>
        <end position="258"/>
    </location>
</feature>